<dbReference type="Pfam" id="PF13443">
    <property type="entry name" value="HTH_26"/>
    <property type="match status" value="1"/>
</dbReference>
<feature type="compositionally biased region" description="Basic and acidic residues" evidence="1">
    <location>
        <begin position="130"/>
        <end position="140"/>
    </location>
</feature>
<dbReference type="RefSeq" id="WP_182578114.1">
    <property type="nucleotide sequence ID" value="NZ_JACIVE010000023.1"/>
</dbReference>
<proteinExistence type="predicted"/>
<evidence type="ECO:0000313" key="3">
    <source>
        <dbReference type="EMBL" id="MBB1095172.1"/>
    </source>
</evidence>
<dbReference type="InterPro" id="IPR001387">
    <property type="entry name" value="Cro/C1-type_HTH"/>
</dbReference>
<evidence type="ECO:0000313" key="4">
    <source>
        <dbReference type="Proteomes" id="UP000534578"/>
    </source>
</evidence>
<dbReference type="Gene3D" id="1.10.260.40">
    <property type="entry name" value="lambda repressor-like DNA-binding domains"/>
    <property type="match status" value="1"/>
</dbReference>
<dbReference type="Proteomes" id="UP000534578">
    <property type="component" value="Unassembled WGS sequence"/>
</dbReference>
<protein>
    <submittedName>
        <fullName evidence="3">Helix-turn-helix transcriptional regulator</fullName>
    </submittedName>
</protein>
<feature type="domain" description="HTH cro/C1-type" evidence="2">
    <location>
        <begin position="4"/>
        <end position="66"/>
    </location>
</feature>
<sequence length="140" mass="15850">MAKNIINILRTNHITVAFVAQESGLDVAQVNKVLQRPVATWSIQILNALADALGERPGELLEQIQDFPFQLQTDDGQLTIQHVQFQTLSSYQQVRFAVESNVLEGWEPTAKEVRMLREAAENPDDEMASEIERLFGDRDE</sequence>
<dbReference type="EMBL" id="JACIVE010000023">
    <property type="protein sequence ID" value="MBB1095172.1"/>
    <property type="molecule type" value="Genomic_DNA"/>
</dbReference>
<evidence type="ECO:0000259" key="2">
    <source>
        <dbReference type="Pfam" id="PF13443"/>
    </source>
</evidence>
<gene>
    <name evidence="3" type="ORF">H5R92_02940</name>
</gene>
<comment type="caution">
    <text evidence="3">The sequence shown here is derived from an EMBL/GenBank/DDBJ whole genome shotgun (WGS) entry which is preliminary data.</text>
</comment>
<reference evidence="3 4" key="1">
    <citation type="submission" date="2020-07" db="EMBL/GenBank/DDBJ databases">
        <title>Description of Limosilactobacillus balticus sp. nov., Limosilactobacillus agrestis sp. nov., Limosilactobacillus albertensis sp. nov., Limosilactobacillus rudii sp. nov., Limosilactobacillus fastidiosus sp. nov., five novel Limosilactobacillus species isolated from the vertebrate gastrointestinal tract, and proposal of 6 subspecies of Limosilactobacillus reuteri adapted to the gastrointestinal tract of specific vertebrate hosts.</title>
        <authorList>
            <person name="Li F."/>
            <person name="Cheng C."/>
            <person name="Zheng J."/>
            <person name="Quevedo R.M."/>
            <person name="Li J."/>
            <person name="Roos S."/>
            <person name="Gaenzle M.G."/>
            <person name="Walter J."/>
        </authorList>
    </citation>
    <scope>NUCLEOTIDE SEQUENCE [LARGE SCALE GENOMIC DNA]</scope>
    <source>
        <strain evidence="3 4">BG-MG3-A</strain>
    </source>
</reference>
<name>A0A7W3UGI2_9LACO</name>
<feature type="region of interest" description="Disordered" evidence="1">
    <location>
        <begin position="120"/>
        <end position="140"/>
    </location>
</feature>
<dbReference type="InterPro" id="IPR010982">
    <property type="entry name" value="Lambda_DNA-bd_dom_sf"/>
</dbReference>
<accession>A0A7W3UGI2</accession>
<dbReference type="AlphaFoldDB" id="A0A7W3UGI2"/>
<dbReference type="SUPFAM" id="SSF47413">
    <property type="entry name" value="lambda repressor-like DNA-binding domains"/>
    <property type="match status" value="1"/>
</dbReference>
<dbReference type="GO" id="GO:0003677">
    <property type="term" value="F:DNA binding"/>
    <property type="evidence" value="ECO:0007669"/>
    <property type="project" value="InterPro"/>
</dbReference>
<evidence type="ECO:0000256" key="1">
    <source>
        <dbReference type="SAM" id="MobiDB-lite"/>
    </source>
</evidence>
<organism evidence="3 4">
    <name type="scientific">Limosilactobacillus agrestis</name>
    <dbReference type="NCBI Taxonomy" id="2759748"/>
    <lineage>
        <taxon>Bacteria</taxon>
        <taxon>Bacillati</taxon>
        <taxon>Bacillota</taxon>
        <taxon>Bacilli</taxon>
        <taxon>Lactobacillales</taxon>
        <taxon>Lactobacillaceae</taxon>
        <taxon>Limosilactobacillus</taxon>
    </lineage>
</organism>